<sequence>MATKKVYVLPLTQTQYMLSISRASALGASILTMAICFELAYVLFSTSVIRRSPLFIVNQVSFVLCATYAVFAQRRAIVEIHQHFDHTKSADLNYVVNILLTDFFSILAPVVADSTLLFKLNTFYPSWHASVLKRLAILGVIATLLAGRLFCSFMMLFLDYFDVVVPVAKGREEKGKTIFRHTTAIRFADSLMQLATSTFGCCLLLYRAYHYRRQMQASSTVVQRRLRFFVESTTMTFLPPVCIQIVLVVGMFINNIPGRTAYGWGIALNVLFSYAFSILATSWSTIREAPFKASSNRPRDHSTASSVSEVVPNQGHPQQHHHQTQQQHSQNDRTKISPINQTIIGSIMSAVAAPAQEAYDDHDQMEVLVSLPHVGSTDIGALENQRHKHPSSS</sequence>
<accession>A0A316YY11</accession>
<evidence type="ECO:0000256" key="1">
    <source>
        <dbReference type="SAM" id="MobiDB-lite"/>
    </source>
</evidence>
<protein>
    <submittedName>
        <fullName evidence="3">Uncharacterized protein</fullName>
    </submittedName>
</protein>
<feature type="transmembrane region" description="Helical" evidence="2">
    <location>
        <begin position="54"/>
        <end position="72"/>
    </location>
</feature>
<dbReference type="EMBL" id="KZ819634">
    <property type="protein sequence ID" value="PWN94337.1"/>
    <property type="molecule type" value="Genomic_DNA"/>
</dbReference>
<dbReference type="RefSeq" id="XP_025381535.1">
    <property type="nucleotide sequence ID" value="XM_025519909.1"/>
</dbReference>
<dbReference type="InParanoid" id="A0A316YY11"/>
<keyword evidence="2" id="KW-0472">Membrane</keyword>
<keyword evidence="4" id="KW-1185">Reference proteome</keyword>
<feature type="transmembrane region" description="Helical" evidence="2">
    <location>
        <begin position="20"/>
        <end position="42"/>
    </location>
</feature>
<feature type="transmembrane region" description="Helical" evidence="2">
    <location>
        <begin position="229"/>
        <end position="253"/>
    </location>
</feature>
<dbReference type="AlphaFoldDB" id="A0A316YY11"/>
<reference evidence="3 4" key="1">
    <citation type="journal article" date="2018" name="Mol. Biol. Evol.">
        <title>Broad Genomic Sampling Reveals a Smut Pathogenic Ancestry of the Fungal Clade Ustilaginomycotina.</title>
        <authorList>
            <person name="Kijpornyongpan T."/>
            <person name="Mondo S.J."/>
            <person name="Barry K."/>
            <person name="Sandor L."/>
            <person name="Lee J."/>
            <person name="Lipzen A."/>
            <person name="Pangilinan J."/>
            <person name="LaButti K."/>
            <person name="Hainaut M."/>
            <person name="Henrissat B."/>
            <person name="Grigoriev I.V."/>
            <person name="Spatafora J.W."/>
            <person name="Aime M.C."/>
        </authorList>
    </citation>
    <scope>NUCLEOTIDE SEQUENCE [LARGE SCALE GENOMIC DNA]</scope>
    <source>
        <strain evidence="3 4">MCA 4198</strain>
    </source>
</reference>
<keyword evidence="2" id="KW-1133">Transmembrane helix</keyword>
<feature type="transmembrane region" description="Helical" evidence="2">
    <location>
        <begin position="265"/>
        <end position="286"/>
    </location>
</feature>
<dbReference type="OrthoDB" id="2548432at2759"/>
<evidence type="ECO:0000256" key="2">
    <source>
        <dbReference type="SAM" id="Phobius"/>
    </source>
</evidence>
<evidence type="ECO:0000313" key="4">
    <source>
        <dbReference type="Proteomes" id="UP000245768"/>
    </source>
</evidence>
<keyword evidence="2" id="KW-0812">Transmembrane</keyword>
<feature type="transmembrane region" description="Helical" evidence="2">
    <location>
        <begin position="135"/>
        <end position="158"/>
    </location>
</feature>
<proteinExistence type="predicted"/>
<dbReference type="Proteomes" id="UP000245768">
    <property type="component" value="Unassembled WGS sequence"/>
</dbReference>
<feature type="transmembrane region" description="Helical" evidence="2">
    <location>
        <begin position="191"/>
        <end position="209"/>
    </location>
</feature>
<dbReference type="GeneID" id="37041825"/>
<gene>
    <name evidence="3" type="ORF">FA10DRAFT_258436</name>
</gene>
<organism evidence="3 4">
    <name type="scientific">Acaromyces ingoldii</name>
    <dbReference type="NCBI Taxonomy" id="215250"/>
    <lineage>
        <taxon>Eukaryota</taxon>
        <taxon>Fungi</taxon>
        <taxon>Dikarya</taxon>
        <taxon>Basidiomycota</taxon>
        <taxon>Ustilaginomycotina</taxon>
        <taxon>Exobasidiomycetes</taxon>
        <taxon>Exobasidiales</taxon>
        <taxon>Cryptobasidiaceae</taxon>
        <taxon>Acaromyces</taxon>
    </lineage>
</organism>
<feature type="region of interest" description="Disordered" evidence="1">
    <location>
        <begin position="292"/>
        <end position="333"/>
    </location>
</feature>
<name>A0A316YY11_9BASI</name>
<evidence type="ECO:0000313" key="3">
    <source>
        <dbReference type="EMBL" id="PWN94337.1"/>
    </source>
</evidence>